<feature type="compositionally biased region" description="Low complexity" evidence="8">
    <location>
        <begin position="733"/>
        <end position="745"/>
    </location>
</feature>
<dbReference type="InterPro" id="IPR018358">
    <property type="entry name" value="Disintegrin_CS"/>
</dbReference>
<dbReference type="PROSITE" id="PS00427">
    <property type="entry name" value="DISINTEGRIN_1"/>
    <property type="match status" value="1"/>
</dbReference>
<dbReference type="PANTHER" id="PTHR11905">
    <property type="entry name" value="ADAM A DISINTEGRIN AND METALLOPROTEASE DOMAIN"/>
    <property type="match status" value="1"/>
</dbReference>
<dbReference type="InterPro" id="IPR034027">
    <property type="entry name" value="Reprolysin_adamalysin"/>
</dbReference>
<dbReference type="GO" id="GO:0046872">
    <property type="term" value="F:metal ion binding"/>
    <property type="evidence" value="ECO:0007669"/>
    <property type="project" value="UniProtKB-KW"/>
</dbReference>
<reference evidence="12" key="3">
    <citation type="submission" date="2025-09" db="UniProtKB">
        <authorList>
            <consortium name="Ensembl"/>
        </authorList>
    </citation>
    <scope>IDENTIFICATION</scope>
</reference>
<dbReference type="Ensembl" id="ENSPEMT00000017671.2">
    <property type="protein sequence ID" value="ENSPEMP00000013432.2"/>
    <property type="gene ID" value="ENSPEMG00000013490.2"/>
</dbReference>
<dbReference type="PROSITE" id="PS50215">
    <property type="entry name" value="ADAM_MEPRO"/>
    <property type="match status" value="1"/>
</dbReference>
<feature type="transmembrane region" description="Helical" evidence="9">
    <location>
        <begin position="681"/>
        <end position="704"/>
    </location>
</feature>
<dbReference type="InterPro" id="IPR024079">
    <property type="entry name" value="MetalloPept_cat_dom_sf"/>
</dbReference>
<dbReference type="GO" id="GO:1990913">
    <property type="term" value="C:sperm head plasma membrane"/>
    <property type="evidence" value="ECO:0007669"/>
    <property type="project" value="TreeGrafter"/>
</dbReference>
<keyword evidence="7" id="KW-0479">Metal-binding</keyword>
<dbReference type="Proteomes" id="UP000694547">
    <property type="component" value="Chromosome 17"/>
</dbReference>
<dbReference type="Gene3D" id="4.10.70.10">
    <property type="entry name" value="Disintegrin domain"/>
    <property type="match status" value="1"/>
</dbReference>
<sequence length="774" mass="87649">MTVLESLICTRILFLTQLFGIFLTFPGLTQAGHQRYHSPTEVVIPLKVTGKSRGMKPPGWISYSLKLGGQRRIIHMKIKNLFLIRNLPVFTYSDQGSLLEDYPFIQDDCYYHGYVEGDPEALVSLNTCFGGFQGLLEINNTIYEIMPKKSSTKFEHLVYKMDTNETESRSSSLLQDNITCQVELQKTGNSTLKQSGFEGWWTHTRTVELVVVVDKTLYEHYESNQTIMISDLYAVISMVDTIYRVIGIDILLVGLEVWNKRSLIVIDDVRKSLNLYCHWKVANLRLKHDTTHLFIYRHLRGLSGIGNTRGVCDPYRSCAIVTFINRTLNLRALGVAHHLGHNLGMRHDEEECKCRYRKCIMHIDNPPIPKFSNCSYNSFWRYSIKETHCLMESMYTTDIFNMKYCGNGVVEDEEQCDCGSLRRCAKDLCCMANCTLSLGSSCAYGLCCKNCQFLPSGVVCRKEANMCDLPEWCNGTSHKCPDDVYVEDGIPCNVSAYCYEKRCNDRNEYCRKIFGQQAKAANTKCYKEVHSKGDRFGHCGLQGHRYKKCEDNDALCGRLQCDNVSVIPRMKSHNTLHFTVVKGMSCWGTDYHSGTQLDDTGDVKDGTECGQDHICIGRRCVHISVLDSNCSPTFCHKRGICNNKHHCHCNYLWDPPNCVIRGYGGSVDSGPPPKIKKKKKFCYLCLVLITVLFILLFCLCWLLYPWKESIPKPQKTKQDLSQPPSLAGSRSLPPSKVPSVSSKAPSVPPSRTSSVKSVTPSEMKPRNLSISTSS</sequence>
<evidence type="ECO:0000259" key="11">
    <source>
        <dbReference type="PROSITE" id="PS50215"/>
    </source>
</evidence>
<comment type="caution">
    <text evidence="7">Lacks conserved residue(s) required for the propagation of feature annotation.</text>
</comment>
<evidence type="ECO:0000313" key="13">
    <source>
        <dbReference type="Proteomes" id="UP000694547"/>
    </source>
</evidence>
<evidence type="ECO:0000256" key="7">
    <source>
        <dbReference type="PROSITE-ProRule" id="PRU00276"/>
    </source>
</evidence>
<keyword evidence="7" id="KW-0862">Zinc</keyword>
<feature type="domain" description="Peptidase M12B" evidence="11">
    <location>
        <begin position="205"/>
        <end position="382"/>
    </location>
</feature>
<dbReference type="GO" id="GO:0009897">
    <property type="term" value="C:external side of plasma membrane"/>
    <property type="evidence" value="ECO:0007669"/>
    <property type="project" value="TreeGrafter"/>
</dbReference>
<dbReference type="InterPro" id="IPR001762">
    <property type="entry name" value="Disintegrin_dom"/>
</dbReference>
<dbReference type="InterPro" id="IPR036436">
    <property type="entry name" value="Disintegrin_dom_sf"/>
</dbReference>
<feature type="binding site" evidence="7">
    <location>
        <position position="341"/>
    </location>
    <ligand>
        <name>Zn(2+)</name>
        <dbReference type="ChEBI" id="CHEBI:29105"/>
        <note>catalytic</note>
    </ligand>
</feature>
<dbReference type="Pfam" id="PF00200">
    <property type="entry name" value="Disintegrin"/>
    <property type="match status" value="1"/>
</dbReference>
<evidence type="ECO:0000256" key="9">
    <source>
        <dbReference type="SAM" id="Phobius"/>
    </source>
</evidence>
<evidence type="ECO:0000313" key="12">
    <source>
        <dbReference type="Ensembl" id="ENSPEMP00000013432.2"/>
    </source>
</evidence>
<evidence type="ECO:0000256" key="2">
    <source>
        <dbReference type="ARBA" id="ARBA00022692"/>
    </source>
</evidence>
<evidence type="ECO:0000256" key="4">
    <source>
        <dbReference type="ARBA" id="ARBA00023136"/>
    </source>
</evidence>
<dbReference type="FunFam" id="3.40.390.10:FF:000002">
    <property type="entry name" value="Disintegrin and metalloproteinase domain-containing protein 22"/>
    <property type="match status" value="1"/>
</dbReference>
<feature type="compositionally biased region" description="Polar residues" evidence="8">
    <location>
        <begin position="751"/>
        <end position="760"/>
    </location>
</feature>
<feature type="disulfide bond" evidence="6">
    <location>
        <begin position="460"/>
        <end position="480"/>
    </location>
</feature>
<organism evidence="12 13">
    <name type="scientific">Peromyscus maniculatus bairdii</name>
    <name type="common">Prairie deer mouse</name>
    <dbReference type="NCBI Taxonomy" id="230844"/>
    <lineage>
        <taxon>Eukaryota</taxon>
        <taxon>Metazoa</taxon>
        <taxon>Chordata</taxon>
        <taxon>Craniata</taxon>
        <taxon>Vertebrata</taxon>
        <taxon>Euteleostomi</taxon>
        <taxon>Mammalia</taxon>
        <taxon>Eutheria</taxon>
        <taxon>Euarchontoglires</taxon>
        <taxon>Glires</taxon>
        <taxon>Rodentia</taxon>
        <taxon>Myomorpha</taxon>
        <taxon>Muroidea</taxon>
        <taxon>Cricetidae</taxon>
        <taxon>Neotominae</taxon>
        <taxon>Peromyscus</taxon>
    </lineage>
</organism>
<feature type="disulfide bond" evidence="7">
    <location>
        <begin position="354"/>
        <end position="359"/>
    </location>
</feature>
<evidence type="ECO:0000256" key="5">
    <source>
        <dbReference type="ARBA" id="ARBA00023157"/>
    </source>
</evidence>
<dbReference type="SMART" id="SM00050">
    <property type="entry name" value="DISIN"/>
    <property type="match status" value="1"/>
</dbReference>
<evidence type="ECO:0000256" key="8">
    <source>
        <dbReference type="SAM" id="MobiDB-lite"/>
    </source>
</evidence>
<dbReference type="InterPro" id="IPR001590">
    <property type="entry name" value="Peptidase_M12B"/>
</dbReference>
<feature type="domain" description="Disintegrin" evidence="10">
    <location>
        <begin position="402"/>
        <end position="488"/>
    </location>
</feature>
<dbReference type="PANTHER" id="PTHR11905:SF34">
    <property type="entry name" value="DISINTEGRIN AND METALLOPROTEINASE DOMAIN-CONTAINING PROTEIN 29"/>
    <property type="match status" value="1"/>
</dbReference>
<name>A0A8C8TM35_PERMB</name>
<dbReference type="SUPFAM" id="SSF55486">
    <property type="entry name" value="Metalloproteases ('zincins'), catalytic domain"/>
    <property type="match status" value="1"/>
</dbReference>
<reference evidence="12" key="2">
    <citation type="submission" date="2025-08" db="UniProtKB">
        <authorList>
            <consortium name="Ensembl"/>
        </authorList>
    </citation>
    <scope>IDENTIFICATION</scope>
</reference>
<dbReference type="InterPro" id="IPR006586">
    <property type="entry name" value="ADAM_Cys-rich"/>
</dbReference>
<evidence type="ECO:0000256" key="3">
    <source>
        <dbReference type="ARBA" id="ARBA00022989"/>
    </source>
</evidence>
<feature type="binding site" evidence="7">
    <location>
        <position position="337"/>
    </location>
    <ligand>
        <name>Zn(2+)</name>
        <dbReference type="ChEBI" id="CHEBI:29105"/>
        <note>catalytic</note>
    </ligand>
</feature>
<evidence type="ECO:0000259" key="10">
    <source>
        <dbReference type="PROSITE" id="PS50214"/>
    </source>
</evidence>
<evidence type="ECO:0000256" key="6">
    <source>
        <dbReference type="PROSITE-ProRule" id="PRU00068"/>
    </source>
</evidence>
<dbReference type="PRINTS" id="PR00289">
    <property type="entry name" value="DISINTEGRIN"/>
</dbReference>
<comment type="subcellular location">
    <subcellularLocation>
        <location evidence="1">Membrane</location>
        <topology evidence="1">Single-pass membrane protein</topology>
    </subcellularLocation>
</comment>
<dbReference type="Pfam" id="PF01421">
    <property type="entry name" value="Reprolysin"/>
    <property type="match status" value="1"/>
</dbReference>
<dbReference type="GO" id="GO:0006508">
    <property type="term" value="P:proteolysis"/>
    <property type="evidence" value="ECO:0007669"/>
    <property type="project" value="InterPro"/>
</dbReference>
<dbReference type="GO" id="GO:0004222">
    <property type="term" value="F:metalloendopeptidase activity"/>
    <property type="evidence" value="ECO:0007669"/>
    <property type="project" value="InterPro"/>
</dbReference>
<dbReference type="SUPFAM" id="SSF57552">
    <property type="entry name" value="Blood coagulation inhibitor (disintegrin)"/>
    <property type="match status" value="1"/>
</dbReference>
<keyword evidence="3 9" id="KW-1133">Transmembrane helix</keyword>
<keyword evidence="2 9" id="KW-0812">Transmembrane</keyword>
<dbReference type="InterPro" id="IPR002870">
    <property type="entry name" value="Peptidase_M12B_N"/>
</dbReference>
<dbReference type="PROSITE" id="PS50214">
    <property type="entry name" value="DISINTEGRIN_2"/>
    <property type="match status" value="1"/>
</dbReference>
<dbReference type="Pfam" id="PF08516">
    <property type="entry name" value="ADAM_CR"/>
    <property type="match status" value="1"/>
</dbReference>
<proteinExistence type="predicted"/>
<dbReference type="GeneTree" id="ENSGT00940000163394"/>
<feature type="region of interest" description="Disordered" evidence="8">
    <location>
        <begin position="714"/>
        <end position="774"/>
    </location>
</feature>
<dbReference type="Pfam" id="PF01562">
    <property type="entry name" value="Pep_M12B_propep"/>
    <property type="match status" value="1"/>
</dbReference>
<dbReference type="SMART" id="SM00608">
    <property type="entry name" value="ACR"/>
    <property type="match status" value="1"/>
</dbReference>
<keyword evidence="4 9" id="KW-0472">Membrane</keyword>
<feature type="binding site" evidence="7">
    <location>
        <position position="347"/>
    </location>
    <ligand>
        <name>Zn(2+)</name>
        <dbReference type="ChEBI" id="CHEBI:29105"/>
        <note>catalytic</note>
    </ligand>
</feature>
<dbReference type="FunFam" id="4.10.70.10:FF:000001">
    <property type="entry name" value="Disintegrin and metalloproteinase domain-containing protein 22"/>
    <property type="match status" value="1"/>
</dbReference>
<dbReference type="GO" id="GO:0008584">
    <property type="term" value="P:male gonad development"/>
    <property type="evidence" value="ECO:0007669"/>
    <property type="project" value="TreeGrafter"/>
</dbReference>
<reference evidence="12 13" key="1">
    <citation type="submission" date="2018-10" db="EMBL/GenBank/DDBJ databases">
        <title>Improved assembly of the deer mouse Peromyscus maniculatus genome.</title>
        <authorList>
            <person name="Lassance J.-M."/>
            <person name="Hoekstra H.E."/>
        </authorList>
    </citation>
    <scope>NUCLEOTIDE SEQUENCE [LARGE SCALE GENOMIC DNA]</scope>
</reference>
<dbReference type="AlphaFoldDB" id="A0A8C8TM35"/>
<keyword evidence="5 7" id="KW-1015">Disulfide bond</keyword>
<evidence type="ECO:0000256" key="1">
    <source>
        <dbReference type="ARBA" id="ARBA00004167"/>
    </source>
</evidence>
<dbReference type="CDD" id="cd04269">
    <property type="entry name" value="ZnMc_adamalysin_II_like"/>
    <property type="match status" value="1"/>
</dbReference>
<accession>A0A8C8TM35</accession>
<keyword evidence="13" id="KW-1185">Reference proteome</keyword>
<protein>
    <submittedName>
        <fullName evidence="12">A disintegrin and metallopeptidase domain 29</fullName>
    </submittedName>
</protein>
<dbReference type="Gene3D" id="3.40.390.10">
    <property type="entry name" value="Collagenase (Catalytic Domain)"/>
    <property type="match status" value="1"/>
</dbReference>